<proteinExistence type="predicted"/>
<protein>
    <recommendedName>
        <fullName evidence="1">Class II Histidinyl-tRNA synthetase (HisRS)-like catalytic core domain-containing protein</fullName>
    </recommendedName>
</protein>
<dbReference type="SUPFAM" id="SSF55681">
    <property type="entry name" value="Class II aaRS and biotin synthetases"/>
    <property type="match status" value="1"/>
</dbReference>
<dbReference type="InterPro" id="IPR041715">
    <property type="entry name" value="HisRS-like_core"/>
</dbReference>
<name>A0A2T2XLJ2_9FIRM</name>
<evidence type="ECO:0000313" key="3">
    <source>
        <dbReference type="Proteomes" id="UP000242972"/>
    </source>
</evidence>
<evidence type="ECO:0000259" key="1">
    <source>
        <dbReference type="Pfam" id="PF13393"/>
    </source>
</evidence>
<evidence type="ECO:0000313" key="2">
    <source>
        <dbReference type="EMBL" id="PSR35357.1"/>
    </source>
</evidence>
<reference evidence="2 3" key="1">
    <citation type="journal article" date="2014" name="BMC Genomics">
        <title>Comparison of environmental and isolate Sulfobacillus genomes reveals diverse carbon, sulfur, nitrogen, and hydrogen metabolisms.</title>
        <authorList>
            <person name="Justice N.B."/>
            <person name="Norman A."/>
            <person name="Brown C.T."/>
            <person name="Singh A."/>
            <person name="Thomas B.C."/>
            <person name="Banfield J.F."/>
        </authorList>
    </citation>
    <scope>NUCLEOTIDE SEQUENCE [LARGE SCALE GENOMIC DNA]</scope>
    <source>
        <strain evidence="2">AMDSBA4</strain>
    </source>
</reference>
<comment type="caution">
    <text evidence="2">The sequence shown here is derived from an EMBL/GenBank/DDBJ whole genome shotgun (WGS) entry which is preliminary data.</text>
</comment>
<dbReference type="Gene3D" id="3.30.930.10">
    <property type="entry name" value="Bira Bifunctional Protein, Domain 2"/>
    <property type="match status" value="1"/>
</dbReference>
<gene>
    <name evidence="2" type="ORF">C7B46_01450</name>
</gene>
<accession>A0A2T2XLJ2</accession>
<dbReference type="InterPro" id="IPR045864">
    <property type="entry name" value="aa-tRNA-synth_II/BPL/LPL"/>
</dbReference>
<sequence length="286" mass="32071">MRLVYPQDFRTVMHYLGEVPELQQWLNKNLQQYQLLVDLLTGLLDRGFYPVPTDPTGHQNFRMDHTLAIIDTLNRFPYREPNGPLKVFSTGPVYKPTSSQWTETVDVEILGGTPAESLALVDDLLLWLCRGATRPHLVVGNLASLHRALDAAGLTDLEITTVMSHLRNGNRVDAEALLANRVPASHRIFHTVAWSHFKTAGTFDLPPEYYSWLEKLTPLSDVSWDLASVGTWPYYDGLVFSLYGPNIGQPLIRGGQFRLALGGRSWQGIGFTVFVGAYEQFVQGVS</sequence>
<dbReference type="EMBL" id="PXYW01000002">
    <property type="protein sequence ID" value="PSR35357.1"/>
    <property type="molecule type" value="Genomic_DNA"/>
</dbReference>
<dbReference type="Pfam" id="PF13393">
    <property type="entry name" value="tRNA-synt_His"/>
    <property type="match status" value="1"/>
</dbReference>
<dbReference type="Proteomes" id="UP000242972">
    <property type="component" value="Unassembled WGS sequence"/>
</dbReference>
<dbReference type="GO" id="GO:0016740">
    <property type="term" value="F:transferase activity"/>
    <property type="evidence" value="ECO:0007669"/>
    <property type="project" value="UniProtKB-ARBA"/>
</dbReference>
<dbReference type="GO" id="GO:0140096">
    <property type="term" value="F:catalytic activity, acting on a protein"/>
    <property type="evidence" value="ECO:0007669"/>
    <property type="project" value="UniProtKB-ARBA"/>
</dbReference>
<dbReference type="AlphaFoldDB" id="A0A2T2XLJ2"/>
<organism evidence="2 3">
    <name type="scientific">Sulfobacillus benefaciens</name>
    <dbReference type="NCBI Taxonomy" id="453960"/>
    <lineage>
        <taxon>Bacteria</taxon>
        <taxon>Bacillati</taxon>
        <taxon>Bacillota</taxon>
        <taxon>Clostridia</taxon>
        <taxon>Eubacteriales</taxon>
        <taxon>Clostridiales Family XVII. Incertae Sedis</taxon>
        <taxon>Sulfobacillus</taxon>
    </lineage>
</organism>
<feature type="domain" description="Class II Histidinyl-tRNA synthetase (HisRS)-like catalytic core" evidence="1">
    <location>
        <begin position="81"/>
        <end position="274"/>
    </location>
</feature>